<dbReference type="Pfam" id="PF00175">
    <property type="entry name" value="NAD_binding_1"/>
    <property type="match status" value="1"/>
</dbReference>
<accession>A0A9P8SKU5</accession>
<dbReference type="Gene3D" id="3.10.120.10">
    <property type="entry name" value="Cytochrome b5-like heme/steroid binding domain"/>
    <property type="match status" value="1"/>
</dbReference>
<dbReference type="PIRSF" id="PIRSF000233">
    <property type="entry name" value="Nitr_rd_NADH"/>
    <property type="match status" value="1"/>
</dbReference>
<keyword evidence="24" id="KW-1185">Reference proteome</keyword>
<dbReference type="Gene3D" id="3.40.50.80">
    <property type="entry name" value="Nucleotide-binding domain of ferredoxin-NADP reductase (FNR) module"/>
    <property type="match status" value="1"/>
</dbReference>
<proteinExistence type="inferred from homology"/>
<dbReference type="InterPro" id="IPR008333">
    <property type="entry name" value="Cbr1-like_FAD-bd_dom"/>
</dbReference>
<dbReference type="Pfam" id="PF00174">
    <property type="entry name" value="Oxidored_molyb"/>
    <property type="match status" value="1"/>
</dbReference>
<keyword evidence="15" id="KW-0408">Iron</keyword>
<dbReference type="InterPro" id="IPR014756">
    <property type="entry name" value="Ig_E-set"/>
</dbReference>
<keyword evidence="16" id="KW-0534">Nitrate assimilation</keyword>
<dbReference type="Proteomes" id="UP000824596">
    <property type="component" value="Unassembled WGS sequence"/>
</dbReference>
<sequence>MFNTLFPPSPPRTVKPCHSGSGDDGSTQGPLPSPPILDDPSQLPPIYPLPPRVRPKSVLAADLETPDSHVTRDARLIRLTGLHPLNAEAPLSDLFDEGFLTSENLHYVRNHGHVPQCQDRHVCDWTFSVEGMVAHPFALSLRDLIATYDQVTDPVTLVCAGNRRKEQNVIRKSKGFSWGPAGLSTALWTGTPIRDLLARAKPLRGAKYVCLEGADKLSNGHYGTSVKLSWCMDVQKGILVAHKMNGRALHPDHGKPLRAVVPGQIGGRSVKWMKRIVVTADPSDNCYHIYNNRVLPTTVTPEASADLPETWRDERYAIYDLNANSAVCYPAHDERISLVDGASMYKIRGYAYGGGGRRITRMELTLDRGKTWRLSNMDYPEDRYRAVPETETLCGGKVDAWWRDTSFCWCFWEVDIAVAQLEAAGDIMVRAMDDGLMVQPRDMYWSVLGMMNNPWFRVVIHKEGTTLRFEHPTQPGLMPGGWMERKAVQQLAETRIQMTSLQIDRLITLDELKDHGDETRPWFVVDGNVYDGAPFLDRHPGGAASIAGAAGQDATEEFMAIHSENARAMMPEHHIGRLDEAALAALSDKVEESDPSRPVFLDPGAWTKAVLQEKVNVSADTKLFRFRLDHKRQVVGLPVGQHLLMRLRDPASREDIIRAYTPISDGADQGVLDVLVKIYYNTSERQGGKMTQALDAILVGHFVDFRGPLGKFQYLGKGLCSVSGRQRKVRRFYMICAGSGITPIFQVLRALSADQHDATECTLLDGNRIEEDILCRAQLEDMMGRRGRIDRAMVEAEIGPRDTEGGDMVLLCGPEKLERSMRDILSTMGWTDDHLVVF</sequence>
<keyword evidence="12" id="KW-0274">FAD</keyword>
<dbReference type="PRINTS" id="PR00406">
    <property type="entry name" value="CYTB5RDTASE"/>
</dbReference>
<evidence type="ECO:0000256" key="19">
    <source>
        <dbReference type="PIRSR" id="PIRSR000233-1"/>
    </source>
</evidence>
<feature type="domain" description="Cytochrome b5 heme-binding" evidence="21">
    <location>
        <begin position="504"/>
        <end position="579"/>
    </location>
</feature>
<protein>
    <recommendedName>
        <fullName evidence="7">Nitrate reductase [NADPH]</fullName>
        <ecNumber evidence="6">1.7.1.3</ecNumber>
    </recommendedName>
</protein>
<dbReference type="GO" id="GO:0008482">
    <property type="term" value="F:sulfite oxidase activity"/>
    <property type="evidence" value="ECO:0007669"/>
    <property type="project" value="TreeGrafter"/>
</dbReference>
<dbReference type="SUPFAM" id="SSF52343">
    <property type="entry name" value="Ferredoxin reductase-like, C-terminal NADP-linked domain"/>
    <property type="match status" value="1"/>
</dbReference>
<dbReference type="PROSITE" id="PS51384">
    <property type="entry name" value="FAD_FR"/>
    <property type="match status" value="1"/>
</dbReference>
<evidence type="ECO:0000256" key="14">
    <source>
        <dbReference type="ARBA" id="ARBA00023002"/>
    </source>
</evidence>
<dbReference type="InterPro" id="IPR039261">
    <property type="entry name" value="FNR_nucleotide-bd"/>
</dbReference>
<evidence type="ECO:0000313" key="23">
    <source>
        <dbReference type="EMBL" id="KAH0964476.1"/>
    </source>
</evidence>
<keyword evidence="14" id="KW-0560">Oxidoreductase</keyword>
<evidence type="ECO:0000256" key="13">
    <source>
        <dbReference type="ARBA" id="ARBA00022857"/>
    </source>
</evidence>
<dbReference type="EC" id="1.7.1.3" evidence="6"/>
<feature type="compositionally biased region" description="Pro residues" evidence="20">
    <location>
        <begin position="31"/>
        <end position="49"/>
    </location>
</feature>
<evidence type="ECO:0000256" key="8">
    <source>
        <dbReference type="ARBA" id="ARBA00022505"/>
    </source>
</evidence>
<dbReference type="InterPro" id="IPR001433">
    <property type="entry name" value="OxRdtase_FAD/NAD-bd"/>
</dbReference>
<comment type="subunit">
    <text evidence="5">Homodimer.</text>
</comment>
<dbReference type="InterPro" id="IPR012137">
    <property type="entry name" value="Nitr_rd_NADH"/>
</dbReference>
<dbReference type="InterPro" id="IPR001199">
    <property type="entry name" value="Cyt_B5-like_heme/steroid-bd"/>
</dbReference>
<evidence type="ECO:0000259" key="21">
    <source>
        <dbReference type="PROSITE" id="PS50255"/>
    </source>
</evidence>
<dbReference type="EMBL" id="JAIZPD010000004">
    <property type="protein sequence ID" value="KAH0964476.1"/>
    <property type="molecule type" value="Genomic_DNA"/>
</dbReference>
<evidence type="ECO:0000256" key="12">
    <source>
        <dbReference type="ARBA" id="ARBA00022827"/>
    </source>
</evidence>
<dbReference type="Gene3D" id="2.60.40.650">
    <property type="match status" value="1"/>
</dbReference>
<comment type="catalytic activity">
    <reaction evidence="18">
        <text>nitrite + NADP(+) + H2O = nitrate + NADPH + H(+)</text>
        <dbReference type="Rhea" id="RHEA:19061"/>
        <dbReference type="ChEBI" id="CHEBI:15377"/>
        <dbReference type="ChEBI" id="CHEBI:15378"/>
        <dbReference type="ChEBI" id="CHEBI:16301"/>
        <dbReference type="ChEBI" id="CHEBI:17632"/>
        <dbReference type="ChEBI" id="CHEBI:57783"/>
        <dbReference type="ChEBI" id="CHEBI:58349"/>
        <dbReference type="EC" id="1.7.1.3"/>
    </reaction>
</comment>
<dbReference type="GeneID" id="68354033"/>
<evidence type="ECO:0000313" key="24">
    <source>
        <dbReference type="Proteomes" id="UP000824596"/>
    </source>
</evidence>
<dbReference type="PRINTS" id="PR00407">
    <property type="entry name" value="EUMOPTERIN"/>
</dbReference>
<dbReference type="GO" id="GO:0006809">
    <property type="term" value="P:nitric oxide biosynthetic process"/>
    <property type="evidence" value="ECO:0007669"/>
    <property type="project" value="InterPro"/>
</dbReference>
<dbReference type="PRINTS" id="PR00363">
    <property type="entry name" value="CYTOCHROMEB5"/>
</dbReference>
<dbReference type="Pfam" id="PF03404">
    <property type="entry name" value="Mo-co_dimer"/>
    <property type="match status" value="1"/>
</dbReference>
<evidence type="ECO:0000256" key="11">
    <source>
        <dbReference type="ARBA" id="ARBA00022723"/>
    </source>
</evidence>
<keyword evidence="17" id="KW-1015">Disulfide bond</keyword>
<evidence type="ECO:0000256" key="10">
    <source>
        <dbReference type="ARBA" id="ARBA00022630"/>
    </source>
</evidence>
<evidence type="ECO:0000256" key="20">
    <source>
        <dbReference type="SAM" id="MobiDB-lite"/>
    </source>
</evidence>
<dbReference type="Gene3D" id="2.40.30.10">
    <property type="entry name" value="Translation factors"/>
    <property type="match status" value="1"/>
</dbReference>
<evidence type="ECO:0000256" key="15">
    <source>
        <dbReference type="ARBA" id="ARBA00023004"/>
    </source>
</evidence>
<dbReference type="Pfam" id="PF00173">
    <property type="entry name" value="Cyt-b5"/>
    <property type="match status" value="1"/>
</dbReference>
<dbReference type="SUPFAM" id="SSF63380">
    <property type="entry name" value="Riboflavin synthase domain-like"/>
    <property type="match status" value="1"/>
</dbReference>
<evidence type="ECO:0000256" key="1">
    <source>
        <dbReference type="ARBA" id="ARBA00001971"/>
    </source>
</evidence>
<keyword evidence="10" id="KW-0285">Flavoprotein</keyword>
<evidence type="ECO:0000256" key="7">
    <source>
        <dbReference type="ARBA" id="ARBA00015499"/>
    </source>
</evidence>
<reference evidence="23" key="1">
    <citation type="submission" date="2021-09" db="EMBL/GenBank/DDBJ databases">
        <title>A high-quality genome of the endoparasitic fungus Hirsutella rhossiliensis with a comparison of Hirsutella genomes reveals transposable elements contributing to genome size variation.</title>
        <authorList>
            <person name="Lin R."/>
            <person name="Jiao Y."/>
            <person name="Sun X."/>
            <person name="Ling J."/>
            <person name="Xie B."/>
            <person name="Cheng X."/>
        </authorList>
    </citation>
    <scope>NUCLEOTIDE SEQUENCE</scope>
    <source>
        <strain evidence="23">HR02</strain>
    </source>
</reference>
<dbReference type="PROSITE" id="PS00191">
    <property type="entry name" value="CYTOCHROME_B5_1"/>
    <property type="match status" value="1"/>
</dbReference>
<name>A0A9P8SKU5_9HYPO</name>
<feature type="domain" description="FAD-binding FR-type" evidence="22">
    <location>
        <begin position="604"/>
        <end position="715"/>
    </location>
</feature>
<dbReference type="AlphaFoldDB" id="A0A9P8SKU5"/>
<dbReference type="SUPFAM" id="SSF56524">
    <property type="entry name" value="Oxidoreductase molybdopterin-binding domain"/>
    <property type="match status" value="1"/>
</dbReference>
<dbReference type="PANTHER" id="PTHR19372">
    <property type="entry name" value="SULFITE REDUCTASE"/>
    <property type="match status" value="1"/>
</dbReference>
<evidence type="ECO:0000256" key="9">
    <source>
        <dbReference type="ARBA" id="ARBA00022617"/>
    </source>
</evidence>
<evidence type="ECO:0000256" key="2">
    <source>
        <dbReference type="ARBA" id="ARBA00001974"/>
    </source>
</evidence>
<dbReference type="RefSeq" id="XP_044721989.1">
    <property type="nucleotide sequence ID" value="XM_044863375.1"/>
</dbReference>
<dbReference type="GO" id="GO:0020037">
    <property type="term" value="F:heme binding"/>
    <property type="evidence" value="ECO:0007669"/>
    <property type="project" value="InterPro"/>
</dbReference>
<comment type="similarity">
    <text evidence="4">Belongs to the nitrate reductase family.</text>
</comment>
<evidence type="ECO:0000256" key="17">
    <source>
        <dbReference type="ARBA" id="ARBA00023157"/>
    </source>
</evidence>
<evidence type="ECO:0000256" key="6">
    <source>
        <dbReference type="ARBA" id="ARBA00012673"/>
    </source>
</evidence>
<dbReference type="InterPro" id="IPR022407">
    <property type="entry name" value="OxRdtase_Mopterin_BS"/>
</dbReference>
<dbReference type="GO" id="GO:0030151">
    <property type="term" value="F:molybdenum ion binding"/>
    <property type="evidence" value="ECO:0007669"/>
    <property type="project" value="InterPro"/>
</dbReference>
<dbReference type="InterPro" id="IPR017938">
    <property type="entry name" value="Riboflavin_synthase-like_b-brl"/>
</dbReference>
<dbReference type="GO" id="GO:0006790">
    <property type="term" value="P:sulfur compound metabolic process"/>
    <property type="evidence" value="ECO:0007669"/>
    <property type="project" value="TreeGrafter"/>
</dbReference>
<dbReference type="Gene3D" id="3.90.420.10">
    <property type="entry name" value="Oxidoreductase, molybdopterin-binding domain"/>
    <property type="match status" value="1"/>
</dbReference>
<dbReference type="CDD" id="cd06183">
    <property type="entry name" value="cyt_b5_reduct_like"/>
    <property type="match status" value="1"/>
</dbReference>
<dbReference type="PROSITE" id="PS50255">
    <property type="entry name" value="CYTOCHROME_B5_2"/>
    <property type="match status" value="1"/>
</dbReference>
<evidence type="ECO:0000256" key="16">
    <source>
        <dbReference type="ARBA" id="ARBA00023063"/>
    </source>
</evidence>
<feature type="binding site" evidence="19">
    <location>
        <position position="159"/>
    </location>
    <ligand>
        <name>Mo-molybdopterin</name>
        <dbReference type="ChEBI" id="CHEBI:71302"/>
    </ligand>
    <ligandPart>
        <name>Mo</name>
        <dbReference type="ChEBI" id="CHEBI:28685"/>
    </ligandPart>
</feature>
<dbReference type="SUPFAM" id="SSF55856">
    <property type="entry name" value="Cytochrome b5-like heme/steroid binding domain"/>
    <property type="match status" value="1"/>
</dbReference>
<dbReference type="InterPro" id="IPR018506">
    <property type="entry name" value="Cyt_B5_heme-BS"/>
</dbReference>
<evidence type="ECO:0000256" key="4">
    <source>
        <dbReference type="ARBA" id="ARBA00006253"/>
    </source>
</evidence>
<dbReference type="SMART" id="SM01117">
    <property type="entry name" value="Cyt-b5"/>
    <property type="match status" value="1"/>
</dbReference>
<dbReference type="OrthoDB" id="432685at2759"/>
<dbReference type="InterPro" id="IPR036400">
    <property type="entry name" value="Cyt_B5-like_heme/steroid_sf"/>
</dbReference>
<keyword evidence="8 19" id="KW-0500">Molybdenum</keyword>
<keyword evidence="13" id="KW-0521">NADP</keyword>
<comment type="cofactor">
    <cofactor evidence="19">
        <name>Mo-molybdopterin</name>
        <dbReference type="ChEBI" id="CHEBI:71302"/>
    </cofactor>
    <text evidence="19">Binds 1 Mo-molybdopterin (Mo-MPT) cofactor per subunit.</text>
</comment>
<gene>
    <name evidence="23" type="ORF">HRG_04904</name>
</gene>
<evidence type="ECO:0000256" key="5">
    <source>
        <dbReference type="ARBA" id="ARBA00011738"/>
    </source>
</evidence>
<organism evidence="23 24">
    <name type="scientific">Hirsutella rhossiliensis</name>
    <dbReference type="NCBI Taxonomy" id="111463"/>
    <lineage>
        <taxon>Eukaryota</taxon>
        <taxon>Fungi</taxon>
        <taxon>Dikarya</taxon>
        <taxon>Ascomycota</taxon>
        <taxon>Pezizomycotina</taxon>
        <taxon>Sordariomycetes</taxon>
        <taxon>Hypocreomycetidae</taxon>
        <taxon>Hypocreales</taxon>
        <taxon>Ophiocordycipitaceae</taxon>
        <taxon>Hirsutella</taxon>
    </lineage>
</organism>
<dbReference type="InterPro" id="IPR000572">
    <property type="entry name" value="OxRdtase_Mopterin-bd_dom"/>
</dbReference>
<dbReference type="InterPro" id="IPR005066">
    <property type="entry name" value="MoCF_OxRdtse_dimer"/>
</dbReference>
<feature type="region of interest" description="Disordered" evidence="20">
    <location>
        <begin position="1"/>
        <end position="49"/>
    </location>
</feature>
<evidence type="ECO:0000259" key="22">
    <source>
        <dbReference type="PROSITE" id="PS51384"/>
    </source>
</evidence>
<comment type="caution">
    <text evidence="23">The sequence shown here is derived from an EMBL/GenBank/DDBJ whole genome shotgun (WGS) entry which is preliminary data.</text>
</comment>
<comment type="cofactor">
    <cofactor evidence="1">
        <name>heme</name>
        <dbReference type="ChEBI" id="CHEBI:30413"/>
    </cofactor>
</comment>
<dbReference type="SUPFAM" id="SSF81296">
    <property type="entry name" value="E set domains"/>
    <property type="match status" value="1"/>
</dbReference>
<dbReference type="PANTHER" id="PTHR19372:SF7">
    <property type="entry name" value="SULFITE OXIDASE, MITOCHONDRIAL"/>
    <property type="match status" value="1"/>
</dbReference>
<dbReference type="GO" id="GO:0043546">
    <property type="term" value="F:molybdopterin cofactor binding"/>
    <property type="evidence" value="ECO:0007669"/>
    <property type="project" value="InterPro"/>
</dbReference>
<comment type="function">
    <text evidence="3">Nitrate reductase is a key enzyme involved in the first step of nitrate assimilation in plants, fungi and bacteria.</text>
</comment>
<dbReference type="InterPro" id="IPR017927">
    <property type="entry name" value="FAD-bd_FR_type"/>
</dbReference>
<dbReference type="FunFam" id="3.90.420.10:FF:000005">
    <property type="entry name" value="Nitrate reductase"/>
    <property type="match status" value="1"/>
</dbReference>
<dbReference type="PROSITE" id="PS00559">
    <property type="entry name" value="MOLYBDOPTERIN_EUK"/>
    <property type="match status" value="1"/>
</dbReference>
<keyword evidence="11 19" id="KW-0479">Metal-binding</keyword>
<dbReference type="InterPro" id="IPR036374">
    <property type="entry name" value="OxRdtase_Mopterin-bd_sf"/>
</dbReference>
<evidence type="ECO:0000256" key="18">
    <source>
        <dbReference type="ARBA" id="ARBA00049155"/>
    </source>
</evidence>
<dbReference type="GO" id="GO:0042128">
    <property type="term" value="P:nitrate assimilation"/>
    <property type="evidence" value="ECO:0007669"/>
    <property type="project" value="UniProtKB-KW"/>
</dbReference>
<dbReference type="InterPro" id="IPR008335">
    <property type="entry name" value="Mopterin_OxRdtase_euk"/>
</dbReference>
<dbReference type="Pfam" id="PF00970">
    <property type="entry name" value="FAD_binding_6"/>
    <property type="match status" value="1"/>
</dbReference>
<evidence type="ECO:0000256" key="3">
    <source>
        <dbReference type="ARBA" id="ARBA00003838"/>
    </source>
</evidence>
<comment type="cofactor">
    <cofactor evidence="2">
        <name>FAD</name>
        <dbReference type="ChEBI" id="CHEBI:57692"/>
    </cofactor>
</comment>
<keyword evidence="9" id="KW-0349">Heme</keyword>
<dbReference type="GO" id="GO:0050464">
    <property type="term" value="F:nitrate reductase (NADPH) activity"/>
    <property type="evidence" value="ECO:0007669"/>
    <property type="project" value="UniProtKB-EC"/>
</dbReference>